<keyword evidence="1" id="KW-0472">Membrane</keyword>
<keyword evidence="1" id="KW-1133">Transmembrane helix</keyword>
<dbReference type="RefSeq" id="WP_380694397.1">
    <property type="nucleotide sequence ID" value="NZ_JBHRYR010000002.1"/>
</dbReference>
<comment type="caution">
    <text evidence="2">The sequence shown here is derived from an EMBL/GenBank/DDBJ whole genome shotgun (WGS) entry which is preliminary data.</text>
</comment>
<keyword evidence="3" id="KW-1185">Reference proteome</keyword>
<evidence type="ECO:0000313" key="2">
    <source>
        <dbReference type="EMBL" id="MFC3852350.1"/>
    </source>
</evidence>
<proteinExistence type="predicted"/>
<dbReference type="Pfam" id="PF04214">
    <property type="entry name" value="DUF411"/>
    <property type="match status" value="1"/>
</dbReference>
<dbReference type="Proteomes" id="UP001595617">
    <property type="component" value="Unassembled WGS sequence"/>
</dbReference>
<dbReference type="SUPFAM" id="SSF52833">
    <property type="entry name" value="Thioredoxin-like"/>
    <property type="match status" value="1"/>
</dbReference>
<dbReference type="InterPro" id="IPR036249">
    <property type="entry name" value="Thioredoxin-like_sf"/>
</dbReference>
<accession>A0ABV7ZVV6</accession>
<name>A0ABV7ZVV6_9GAMM</name>
<sequence length="182" mass="19355">MMLSKYVNKQSLIGSAAAVVVLAGASVLFYPAQRSIGADTTKEMSINALSEQLPARQVTMFSDPNCGCCGSWAEHLVAHGYEVTVTHTDALNEVKDAHGIPHSMRSCHTALIDGLVVEGHVPVTAIEKLLTNPMPFGENTVGISVPGMPLGSPGMEMGRYQDFDAVAFTVEGNTAVVGEYRF</sequence>
<feature type="transmembrane region" description="Helical" evidence="1">
    <location>
        <begin position="12"/>
        <end position="32"/>
    </location>
</feature>
<dbReference type="EMBL" id="JBHRYR010000002">
    <property type="protein sequence ID" value="MFC3852350.1"/>
    <property type="molecule type" value="Genomic_DNA"/>
</dbReference>
<dbReference type="InterPro" id="IPR007332">
    <property type="entry name" value="DUF411"/>
</dbReference>
<protein>
    <submittedName>
        <fullName evidence="2">DUF411 domain-containing protein</fullName>
    </submittedName>
</protein>
<evidence type="ECO:0000313" key="3">
    <source>
        <dbReference type="Proteomes" id="UP001595617"/>
    </source>
</evidence>
<keyword evidence="1" id="KW-0812">Transmembrane</keyword>
<evidence type="ECO:0000256" key="1">
    <source>
        <dbReference type="SAM" id="Phobius"/>
    </source>
</evidence>
<organism evidence="2 3">
    <name type="scientific">Saccharospirillum mangrovi</name>
    <dbReference type="NCBI Taxonomy" id="2161747"/>
    <lineage>
        <taxon>Bacteria</taxon>
        <taxon>Pseudomonadati</taxon>
        <taxon>Pseudomonadota</taxon>
        <taxon>Gammaproteobacteria</taxon>
        <taxon>Oceanospirillales</taxon>
        <taxon>Saccharospirillaceae</taxon>
        <taxon>Saccharospirillum</taxon>
    </lineage>
</organism>
<reference evidence="3" key="1">
    <citation type="journal article" date="2019" name="Int. J. Syst. Evol. Microbiol.">
        <title>The Global Catalogue of Microorganisms (GCM) 10K type strain sequencing project: providing services to taxonomists for standard genome sequencing and annotation.</title>
        <authorList>
            <consortium name="The Broad Institute Genomics Platform"/>
            <consortium name="The Broad Institute Genome Sequencing Center for Infectious Disease"/>
            <person name="Wu L."/>
            <person name="Ma J."/>
        </authorList>
    </citation>
    <scope>NUCLEOTIDE SEQUENCE [LARGE SCALE GENOMIC DNA]</scope>
    <source>
        <strain evidence="3">IBRC 10765</strain>
    </source>
</reference>
<gene>
    <name evidence="2" type="ORF">ACFOOG_05830</name>
</gene>